<dbReference type="SUPFAM" id="SSF54534">
    <property type="entry name" value="FKBP-like"/>
    <property type="match status" value="1"/>
</dbReference>
<dbReference type="InterPro" id="IPR001437">
    <property type="entry name" value="Tscrpt_elong_fac_GreA/B_C"/>
</dbReference>
<evidence type="ECO:0000256" key="1">
    <source>
        <dbReference type="SAM" id="MobiDB-lite"/>
    </source>
</evidence>
<dbReference type="GO" id="GO:0070063">
    <property type="term" value="F:RNA polymerase binding"/>
    <property type="evidence" value="ECO:0007669"/>
    <property type="project" value="InterPro"/>
</dbReference>
<feature type="compositionally biased region" description="Basic and acidic residues" evidence="1">
    <location>
        <begin position="1"/>
        <end position="10"/>
    </location>
</feature>
<reference evidence="3 4" key="1">
    <citation type="submission" date="2019-03" db="EMBL/GenBank/DDBJ databases">
        <title>Genomic Encyclopedia of Type Strains, Phase IV (KMG-V): Genome sequencing to study the core and pangenomes of soil and plant-associated prokaryotes.</title>
        <authorList>
            <person name="Whitman W."/>
        </authorList>
    </citation>
    <scope>NUCLEOTIDE SEQUENCE [LARGE SCALE GENOMIC DNA]</scope>
    <source>
        <strain evidence="3 4">23C40</strain>
    </source>
</reference>
<evidence type="ECO:0000259" key="2">
    <source>
        <dbReference type="Pfam" id="PF01272"/>
    </source>
</evidence>
<evidence type="ECO:0000313" key="3">
    <source>
        <dbReference type="EMBL" id="TCN26385.1"/>
    </source>
</evidence>
<organism evidence="3 4">
    <name type="scientific">Sinorhizobium americanum</name>
    <dbReference type="NCBI Taxonomy" id="194963"/>
    <lineage>
        <taxon>Bacteria</taxon>
        <taxon>Pseudomonadati</taxon>
        <taxon>Pseudomonadota</taxon>
        <taxon>Alphaproteobacteria</taxon>
        <taxon>Hyphomicrobiales</taxon>
        <taxon>Rhizobiaceae</taxon>
        <taxon>Sinorhizobium/Ensifer group</taxon>
        <taxon>Sinorhizobium</taxon>
    </lineage>
</organism>
<protein>
    <submittedName>
        <fullName evidence="3">Transcription elongation GreA/GreB family factor</fullName>
    </submittedName>
</protein>
<evidence type="ECO:0000313" key="4">
    <source>
        <dbReference type="Proteomes" id="UP000295043"/>
    </source>
</evidence>
<dbReference type="GO" id="GO:0006354">
    <property type="term" value="P:DNA-templated transcription elongation"/>
    <property type="evidence" value="ECO:0007669"/>
    <property type="project" value="TreeGrafter"/>
</dbReference>
<dbReference type="InterPro" id="IPR023459">
    <property type="entry name" value="Tscrpt_elong_fac_GreA/B_fam"/>
</dbReference>
<dbReference type="InterPro" id="IPR036953">
    <property type="entry name" value="GreA/GreB_C_sf"/>
</dbReference>
<accession>A0A4R2BIH1</accession>
<comment type="caution">
    <text evidence="3">The sequence shown here is derived from an EMBL/GenBank/DDBJ whole genome shotgun (WGS) entry which is preliminary data.</text>
</comment>
<dbReference type="Gene3D" id="3.10.50.30">
    <property type="entry name" value="Transcription elongation factor, GreA/GreB, C-terminal domain"/>
    <property type="match status" value="1"/>
</dbReference>
<dbReference type="Pfam" id="PF01272">
    <property type="entry name" value="GreA_GreB"/>
    <property type="match status" value="1"/>
</dbReference>
<gene>
    <name evidence="3" type="ORF">EV184_11734</name>
</gene>
<dbReference type="GO" id="GO:0032784">
    <property type="term" value="P:regulation of DNA-templated transcription elongation"/>
    <property type="evidence" value="ECO:0007669"/>
    <property type="project" value="InterPro"/>
</dbReference>
<name>A0A4R2BIH1_9HYPH</name>
<dbReference type="NCBIfam" id="NF004973">
    <property type="entry name" value="PRK06342.1"/>
    <property type="match status" value="1"/>
</dbReference>
<feature type="domain" description="Transcription elongation factor GreA/GreB C-terminal" evidence="2">
    <location>
        <begin position="92"/>
        <end position="160"/>
    </location>
</feature>
<dbReference type="PANTHER" id="PTHR30437:SF6">
    <property type="entry name" value="TRANSCRIPTION ELONGATION FACTOR GREB"/>
    <property type="match status" value="1"/>
</dbReference>
<proteinExistence type="predicted"/>
<dbReference type="Proteomes" id="UP000295043">
    <property type="component" value="Unassembled WGS sequence"/>
</dbReference>
<dbReference type="AlphaFoldDB" id="A0A4R2BIH1"/>
<sequence length="180" mass="19479">MSVAFTKEESAETASETLLPDRPISSHPNLVTEAGLKALEAQLQQAREGYSAASTIEDVNERRRQAAGPMRDLRYFAERVRTAQLMPDPTSDETVAFGSTVTFSRDDGRVQTYRIVGEDEADPKLGSISYVSPVARVLIGKTIGDVVSVGDHELEIVAISERTPFGACGVIPRAGERGIQ</sequence>
<feature type="region of interest" description="Disordered" evidence="1">
    <location>
        <begin position="1"/>
        <end position="27"/>
    </location>
</feature>
<dbReference type="EMBL" id="SLVU01000017">
    <property type="protein sequence ID" value="TCN26385.1"/>
    <property type="molecule type" value="Genomic_DNA"/>
</dbReference>
<dbReference type="PANTHER" id="PTHR30437">
    <property type="entry name" value="TRANSCRIPTION ELONGATION FACTOR GREA"/>
    <property type="match status" value="1"/>
</dbReference>
<dbReference type="GO" id="GO:0003677">
    <property type="term" value="F:DNA binding"/>
    <property type="evidence" value="ECO:0007669"/>
    <property type="project" value="InterPro"/>
</dbReference>